<comment type="similarity">
    <text evidence="1">Belongs to the aldehyde dehydrogenase family.</text>
</comment>
<dbReference type="InterPro" id="IPR016162">
    <property type="entry name" value="Ald_DH_N"/>
</dbReference>
<organism evidence="5 6">
    <name type="scientific">Candidatus Thermochlorobacter aerophilus</name>
    <dbReference type="NCBI Taxonomy" id="1868324"/>
    <lineage>
        <taxon>Bacteria</taxon>
        <taxon>Pseudomonadati</taxon>
        <taxon>Chlorobiota</taxon>
        <taxon>Chlorobiia</taxon>
        <taxon>Chlorobiales</taxon>
        <taxon>Candidatus Thermochlorobacteriaceae</taxon>
        <taxon>Candidatus Thermochlorobacter</taxon>
    </lineage>
</organism>
<dbReference type="Gene3D" id="3.40.605.10">
    <property type="entry name" value="Aldehyde Dehydrogenase, Chain A, domain 1"/>
    <property type="match status" value="1"/>
</dbReference>
<proteinExistence type="inferred from homology"/>
<dbReference type="Gene3D" id="3.40.309.10">
    <property type="entry name" value="Aldehyde Dehydrogenase, Chain A, domain 2"/>
    <property type="match status" value="1"/>
</dbReference>
<comment type="caution">
    <text evidence="5">The sequence shown here is derived from an EMBL/GenBank/DDBJ whole genome shotgun (WGS) entry which is preliminary data.</text>
</comment>
<dbReference type="GO" id="GO:0004030">
    <property type="term" value="F:aldehyde dehydrogenase [NAD(P)+] activity"/>
    <property type="evidence" value="ECO:0007669"/>
    <property type="project" value="InterPro"/>
</dbReference>
<dbReference type="InterPro" id="IPR016163">
    <property type="entry name" value="Ald_DH_C"/>
</dbReference>
<accession>A0A395LYE4</accession>
<evidence type="ECO:0000256" key="2">
    <source>
        <dbReference type="ARBA" id="ARBA00022857"/>
    </source>
</evidence>
<dbReference type="AlphaFoldDB" id="A0A395LYE4"/>
<feature type="domain" description="Aldehyde dehydrogenase" evidence="4">
    <location>
        <begin position="2"/>
        <end position="453"/>
    </location>
</feature>
<dbReference type="InterPro" id="IPR016161">
    <property type="entry name" value="Ald_DH/histidinol_DH"/>
</dbReference>
<dbReference type="PANTHER" id="PTHR43217">
    <property type="entry name" value="SUCCINATE SEMIALDEHYDE DEHYDROGENASE [NAD(P)+] SAD"/>
    <property type="match status" value="1"/>
</dbReference>
<evidence type="ECO:0000259" key="4">
    <source>
        <dbReference type="Pfam" id="PF00171"/>
    </source>
</evidence>
<protein>
    <submittedName>
        <fullName evidence="5">NAD-dependent succinate-semialdehyde dehydrogenase</fullName>
    </submittedName>
</protein>
<sequence length="456" mass="49830">MLESINPATEERIQTYPEHTAAELDEIVRRAEQAFRSWKKVPIVERAHLLRKAAEVLLKNVEQYAACITQEMGKPIAQSRAEVEKCATNCIYFADNAERFLQAEHVATEAQKSYIAFEPLGVVLAIMPWNFPFWQVFRCAAPILAAGNTLVLKHAPTTTGCALAVQEVFRHAGFPEGVYQTLLIAAPNVPEQVSMLIEHPSVKAVTLTGSTNAGRFVAAKAGAALKKSVLELGGSDPYLILEDADLELAVETCANSRCINTGQSCIAAKRFIVVEKVRKKFEEAFVEKMRAKRIGDPLSDVDLGPLARNDLRHTLHRQVQASISKGAKLLLGGAYPEGKGFFYPPTVLSHVTKGMPAYDEELFGPVAAIIAAKDEAEAIALANDTCYGLGAAIFTSDCERGERIAKEIEAGNCFINAMVRSDPRLPFGGIKSSGYGRELSHIGMHEFVNIKTVFVR</sequence>
<reference evidence="5 6" key="1">
    <citation type="journal article" date="2011" name="ISME J.">
        <title>Community ecology of hot spring cyanobacterial mats: predominant populations and their functional potential.</title>
        <authorList>
            <person name="Klatt C.G."/>
            <person name="Wood J.M."/>
            <person name="Rusch D.B."/>
            <person name="Bateson M.M."/>
            <person name="Hamamura N."/>
            <person name="Heidelberg J.F."/>
            <person name="Grossman A.R."/>
            <person name="Bhaya D."/>
            <person name="Cohan F.M."/>
            <person name="Kuhl M."/>
            <person name="Bryant D.A."/>
            <person name="Ward D.M."/>
        </authorList>
    </citation>
    <scope>NUCLEOTIDE SEQUENCE [LARGE SCALE GENOMIC DNA]</scope>
    <source>
        <strain evidence="5">OS</strain>
    </source>
</reference>
<dbReference type="InterPro" id="IPR015590">
    <property type="entry name" value="Aldehyde_DH_dom"/>
</dbReference>
<dbReference type="FunFam" id="3.40.309.10:FF:000010">
    <property type="entry name" value="Gamma-aminobutyraldehyde dehydrogenase"/>
    <property type="match status" value="1"/>
</dbReference>
<dbReference type="Pfam" id="PF00171">
    <property type="entry name" value="Aldedh"/>
    <property type="match status" value="1"/>
</dbReference>
<dbReference type="EMBL" id="PHFL01000062">
    <property type="protein sequence ID" value="RFM23547.1"/>
    <property type="molecule type" value="Genomic_DNA"/>
</dbReference>
<keyword evidence="3" id="KW-0560">Oxidoreductase</keyword>
<evidence type="ECO:0000313" key="5">
    <source>
        <dbReference type="EMBL" id="RFM23547.1"/>
    </source>
</evidence>
<dbReference type="Proteomes" id="UP000266389">
    <property type="component" value="Unassembled WGS sequence"/>
</dbReference>
<dbReference type="SUPFAM" id="SSF53720">
    <property type="entry name" value="ALDH-like"/>
    <property type="match status" value="1"/>
</dbReference>
<dbReference type="FunFam" id="3.40.605.10:FF:000012">
    <property type="entry name" value="NAD-dependent succinate-semialdehyde dehydrogenase"/>
    <property type="match status" value="1"/>
</dbReference>
<evidence type="ECO:0000256" key="3">
    <source>
        <dbReference type="ARBA" id="ARBA00023002"/>
    </source>
</evidence>
<name>A0A395LYE4_9BACT</name>
<keyword evidence="2" id="KW-0521">NADP</keyword>
<gene>
    <name evidence="5" type="ORF">D0433_10300</name>
</gene>
<evidence type="ECO:0000256" key="1">
    <source>
        <dbReference type="ARBA" id="ARBA00009986"/>
    </source>
</evidence>
<dbReference type="GO" id="GO:0004777">
    <property type="term" value="F:succinate-semialdehyde dehydrogenase (NAD+) activity"/>
    <property type="evidence" value="ECO:0007669"/>
    <property type="project" value="TreeGrafter"/>
</dbReference>
<dbReference type="PANTHER" id="PTHR43217:SF1">
    <property type="entry name" value="SUCCINATE SEMIALDEHYDE DEHYDROGENASE [NAD(P)+] SAD"/>
    <property type="match status" value="1"/>
</dbReference>
<dbReference type="InterPro" id="IPR044148">
    <property type="entry name" value="ALDH_GabD1-like"/>
</dbReference>
<dbReference type="InterPro" id="IPR047110">
    <property type="entry name" value="GABD/Sad-like"/>
</dbReference>
<dbReference type="CDD" id="cd07100">
    <property type="entry name" value="ALDH_SSADH1_GabD1"/>
    <property type="match status" value="1"/>
</dbReference>
<evidence type="ECO:0000313" key="6">
    <source>
        <dbReference type="Proteomes" id="UP000266389"/>
    </source>
</evidence>